<organism evidence="2">
    <name type="scientific">Rhizophora mucronata</name>
    <name type="common">Asiatic mangrove</name>
    <dbReference type="NCBI Taxonomy" id="61149"/>
    <lineage>
        <taxon>Eukaryota</taxon>
        <taxon>Viridiplantae</taxon>
        <taxon>Streptophyta</taxon>
        <taxon>Embryophyta</taxon>
        <taxon>Tracheophyta</taxon>
        <taxon>Spermatophyta</taxon>
        <taxon>Magnoliopsida</taxon>
        <taxon>eudicotyledons</taxon>
        <taxon>Gunneridae</taxon>
        <taxon>Pentapetalae</taxon>
        <taxon>rosids</taxon>
        <taxon>fabids</taxon>
        <taxon>Malpighiales</taxon>
        <taxon>Rhizophoraceae</taxon>
        <taxon>Rhizophora</taxon>
    </lineage>
</organism>
<keyword evidence="1" id="KW-0812">Transmembrane</keyword>
<reference evidence="2" key="1">
    <citation type="submission" date="2018-02" db="EMBL/GenBank/DDBJ databases">
        <title>Rhizophora mucronata_Transcriptome.</title>
        <authorList>
            <person name="Meera S.P."/>
            <person name="Sreeshan A."/>
            <person name="Augustine A."/>
        </authorList>
    </citation>
    <scope>NUCLEOTIDE SEQUENCE</scope>
    <source>
        <tissue evidence="2">Leaf</tissue>
    </source>
</reference>
<protein>
    <submittedName>
        <fullName evidence="2">Uncharacterized protein</fullName>
    </submittedName>
</protein>
<keyword evidence="1" id="KW-0472">Membrane</keyword>
<name>A0A2P2N009_RHIMU</name>
<dbReference type="AlphaFoldDB" id="A0A2P2N009"/>
<evidence type="ECO:0000313" key="2">
    <source>
        <dbReference type="EMBL" id="MBX35815.1"/>
    </source>
</evidence>
<proteinExistence type="predicted"/>
<evidence type="ECO:0000256" key="1">
    <source>
        <dbReference type="SAM" id="Phobius"/>
    </source>
</evidence>
<sequence length="68" mass="7842">MLHSLMNCNSCFWKSYAWTILPYILITMNSRILWVTFYPCVVAFSKIPCTQLLLPLSVKKTLVAGSRQ</sequence>
<dbReference type="EMBL" id="GGEC01055331">
    <property type="protein sequence ID" value="MBX35815.1"/>
    <property type="molecule type" value="Transcribed_RNA"/>
</dbReference>
<feature type="transmembrane region" description="Helical" evidence="1">
    <location>
        <begin position="20"/>
        <end position="44"/>
    </location>
</feature>
<accession>A0A2P2N009</accession>
<keyword evidence="1" id="KW-1133">Transmembrane helix</keyword>